<dbReference type="Gene3D" id="3.60.40.10">
    <property type="entry name" value="PPM-type phosphatase domain"/>
    <property type="match status" value="1"/>
</dbReference>
<dbReference type="CDD" id="cd00143">
    <property type="entry name" value="PP2Cc"/>
    <property type="match status" value="1"/>
</dbReference>
<reference evidence="2" key="1">
    <citation type="submission" date="2020-05" db="EMBL/GenBank/DDBJ databases">
        <authorList>
            <person name="Chiriac C."/>
            <person name="Salcher M."/>
            <person name="Ghai R."/>
            <person name="Kavagutti S V."/>
        </authorList>
    </citation>
    <scope>NUCLEOTIDE SEQUENCE</scope>
</reference>
<dbReference type="SMART" id="SM00332">
    <property type="entry name" value="PP2Cc"/>
    <property type="match status" value="1"/>
</dbReference>
<sequence>MKWGEGMAQLFAASARTNVGLVRAGNEDSAIISQNLIAVADGMGGHAGGEIASALAIKGISRLHDVANSSAEITEKFLEEVAHINSAIERAVIENPDLTGMGTTLTALIATEDKIALLHIGDTRCYRIRKNKITQLSTDHTLIQELLDQRAITENEIKTHPQRSLLTQALMGRDDLQPEIVLNDAKLGDRFLLCSDGLTGEISEGELLTALTIDDREVALETLMKSVLAAGAPDNVTIIVADLVESDATNSLQFLGAAQ</sequence>
<dbReference type="SMART" id="SM00331">
    <property type="entry name" value="PP2C_SIG"/>
    <property type="match status" value="1"/>
</dbReference>
<proteinExistence type="predicted"/>
<evidence type="ECO:0000313" key="2">
    <source>
        <dbReference type="EMBL" id="CAB4823886.1"/>
    </source>
</evidence>
<dbReference type="InterPro" id="IPR036457">
    <property type="entry name" value="PPM-type-like_dom_sf"/>
</dbReference>
<dbReference type="AlphaFoldDB" id="A0A6J6ZTT8"/>
<name>A0A6J6ZTT8_9ZZZZ</name>
<evidence type="ECO:0000259" key="1">
    <source>
        <dbReference type="PROSITE" id="PS51746"/>
    </source>
</evidence>
<organism evidence="2">
    <name type="scientific">freshwater metagenome</name>
    <dbReference type="NCBI Taxonomy" id="449393"/>
    <lineage>
        <taxon>unclassified sequences</taxon>
        <taxon>metagenomes</taxon>
        <taxon>ecological metagenomes</taxon>
    </lineage>
</organism>
<dbReference type="SUPFAM" id="SSF81606">
    <property type="entry name" value="PP2C-like"/>
    <property type="match status" value="1"/>
</dbReference>
<protein>
    <submittedName>
        <fullName evidence="2">Unannotated protein</fullName>
    </submittedName>
</protein>
<feature type="domain" description="PPM-type phosphatase" evidence="1">
    <location>
        <begin position="12"/>
        <end position="243"/>
    </location>
</feature>
<dbReference type="InterPro" id="IPR001932">
    <property type="entry name" value="PPM-type_phosphatase-like_dom"/>
</dbReference>
<gene>
    <name evidence="2" type="ORF">UFOPK3124_01192</name>
</gene>
<dbReference type="PROSITE" id="PS51746">
    <property type="entry name" value="PPM_2"/>
    <property type="match status" value="1"/>
</dbReference>
<accession>A0A6J6ZTT8</accession>
<dbReference type="EMBL" id="CAFAAY010000134">
    <property type="protein sequence ID" value="CAB4823886.1"/>
    <property type="molecule type" value="Genomic_DNA"/>
</dbReference>
<dbReference type="Pfam" id="PF13672">
    <property type="entry name" value="PP2C_2"/>
    <property type="match status" value="1"/>
</dbReference>